<protein>
    <submittedName>
        <fullName evidence="5">Short-chain dehydrogenase/reductase</fullName>
    </submittedName>
</protein>
<dbReference type="PANTHER" id="PTHR43976">
    <property type="entry name" value="SHORT CHAIN DEHYDROGENASE"/>
    <property type="match status" value="1"/>
</dbReference>
<proteinExistence type="inferred from homology"/>
<evidence type="ECO:0000313" key="6">
    <source>
        <dbReference type="Proteomes" id="UP000256686"/>
    </source>
</evidence>
<name>A0A3D9C9N4_9FLAO</name>
<gene>
    <name evidence="5" type="ORF">DRF65_10865</name>
</gene>
<dbReference type="Gene3D" id="3.40.50.720">
    <property type="entry name" value="NAD(P)-binding Rossmann-like Domain"/>
    <property type="match status" value="1"/>
</dbReference>
<comment type="similarity">
    <text evidence="1 3">Belongs to the short-chain dehydrogenases/reductases (SDR) family.</text>
</comment>
<evidence type="ECO:0000256" key="1">
    <source>
        <dbReference type="ARBA" id="ARBA00006484"/>
    </source>
</evidence>
<sequence length="276" mass="30448">MENSKIWYITGASKGMGQALTEQLLLQGQKVAATSRQASAFSEIIRKNENFLPLQVDLTDEKSIADSLQQTQNKFGRIDVIVNNAGYGIGGALEELSEQEIQDNFNVNFFAVTKVIQQALPYLRNQCSGHIINISSIAGFAPGTGWSIYAASKFAVNGLSEALANDLKPLGIHVTSVLPGWFRTSFAHPESIEFCSKQIDDYQFIREAHQKFSALDGKQQGNPDKIADAFITLTNIPNAPVHLFLGSDAYQRANDKIAQLSEEIEQWKNLSESTDF</sequence>
<dbReference type="GO" id="GO:0016491">
    <property type="term" value="F:oxidoreductase activity"/>
    <property type="evidence" value="ECO:0007669"/>
    <property type="project" value="UniProtKB-KW"/>
</dbReference>
<dbReference type="SMART" id="SM00822">
    <property type="entry name" value="PKS_KR"/>
    <property type="match status" value="1"/>
</dbReference>
<evidence type="ECO:0000259" key="4">
    <source>
        <dbReference type="SMART" id="SM00822"/>
    </source>
</evidence>
<dbReference type="PROSITE" id="PS00061">
    <property type="entry name" value="ADH_SHORT"/>
    <property type="match status" value="1"/>
</dbReference>
<dbReference type="InterPro" id="IPR051911">
    <property type="entry name" value="SDR_oxidoreductase"/>
</dbReference>
<dbReference type="Proteomes" id="UP000256686">
    <property type="component" value="Unassembled WGS sequence"/>
</dbReference>
<evidence type="ECO:0000256" key="2">
    <source>
        <dbReference type="ARBA" id="ARBA00023002"/>
    </source>
</evidence>
<comment type="caution">
    <text evidence="5">The sequence shown here is derived from an EMBL/GenBank/DDBJ whole genome shotgun (WGS) entry which is preliminary data.</text>
</comment>
<keyword evidence="2" id="KW-0560">Oxidoreductase</keyword>
<evidence type="ECO:0000256" key="3">
    <source>
        <dbReference type="RuleBase" id="RU000363"/>
    </source>
</evidence>
<keyword evidence="6" id="KW-1185">Reference proteome</keyword>
<evidence type="ECO:0000313" key="5">
    <source>
        <dbReference type="EMBL" id="REC62211.1"/>
    </source>
</evidence>
<dbReference type="EMBL" id="QNVT01000009">
    <property type="protein sequence ID" value="REC62211.1"/>
    <property type="molecule type" value="Genomic_DNA"/>
</dbReference>
<dbReference type="InterPro" id="IPR057326">
    <property type="entry name" value="KR_dom"/>
</dbReference>
<dbReference type="InterPro" id="IPR020904">
    <property type="entry name" value="Sc_DH/Rdtase_CS"/>
</dbReference>
<dbReference type="AlphaFoldDB" id="A0A3D9C9N4"/>
<organism evidence="5 6">
    <name type="scientific">Chryseobacterium pennae</name>
    <dbReference type="NCBI Taxonomy" id="2258962"/>
    <lineage>
        <taxon>Bacteria</taxon>
        <taxon>Pseudomonadati</taxon>
        <taxon>Bacteroidota</taxon>
        <taxon>Flavobacteriia</taxon>
        <taxon>Flavobacteriales</taxon>
        <taxon>Weeksellaceae</taxon>
        <taxon>Chryseobacterium group</taxon>
        <taxon>Chryseobacterium</taxon>
    </lineage>
</organism>
<dbReference type="InterPro" id="IPR036291">
    <property type="entry name" value="NAD(P)-bd_dom_sf"/>
</dbReference>
<dbReference type="PRINTS" id="PR00080">
    <property type="entry name" value="SDRFAMILY"/>
</dbReference>
<dbReference type="PRINTS" id="PR00081">
    <property type="entry name" value="GDHRDH"/>
</dbReference>
<dbReference type="CDD" id="cd05374">
    <property type="entry name" value="17beta-HSD-like_SDR_c"/>
    <property type="match status" value="1"/>
</dbReference>
<dbReference type="Pfam" id="PF00106">
    <property type="entry name" value="adh_short"/>
    <property type="match status" value="1"/>
</dbReference>
<dbReference type="RefSeq" id="WP_115970783.1">
    <property type="nucleotide sequence ID" value="NZ_QNVT01000009.1"/>
</dbReference>
<dbReference type="InterPro" id="IPR002347">
    <property type="entry name" value="SDR_fam"/>
</dbReference>
<reference evidence="6" key="1">
    <citation type="submission" date="2018-06" db="EMBL/GenBank/DDBJ databases">
        <authorList>
            <person name="Lum Nde A."/>
            <person name="Hugo C."/>
        </authorList>
    </citation>
    <scope>NUCLEOTIDE SEQUENCE [LARGE SCALE GENOMIC DNA]</scope>
    <source>
        <strain evidence="6">1_F178</strain>
    </source>
</reference>
<feature type="domain" description="Ketoreductase" evidence="4">
    <location>
        <begin position="5"/>
        <end position="184"/>
    </location>
</feature>
<accession>A0A3D9C9N4</accession>
<dbReference type="SUPFAM" id="SSF51735">
    <property type="entry name" value="NAD(P)-binding Rossmann-fold domains"/>
    <property type="match status" value="1"/>
</dbReference>
<dbReference type="PANTHER" id="PTHR43976:SF16">
    <property type="entry name" value="SHORT-CHAIN DEHYDROGENASE_REDUCTASE FAMILY PROTEIN"/>
    <property type="match status" value="1"/>
</dbReference>